<feature type="transmembrane region" description="Helical" evidence="6">
    <location>
        <begin position="148"/>
        <end position="172"/>
    </location>
</feature>
<dbReference type="CDD" id="cd16380">
    <property type="entry name" value="YitT_C"/>
    <property type="match status" value="1"/>
</dbReference>
<evidence type="ECO:0000256" key="5">
    <source>
        <dbReference type="ARBA" id="ARBA00023136"/>
    </source>
</evidence>
<dbReference type="OrthoDB" id="265478at2"/>
<comment type="subcellular location">
    <subcellularLocation>
        <location evidence="1">Cell membrane</location>
        <topology evidence="1">Multi-pass membrane protein</topology>
    </subcellularLocation>
</comment>
<evidence type="ECO:0000256" key="6">
    <source>
        <dbReference type="SAM" id="Phobius"/>
    </source>
</evidence>
<dbReference type="PANTHER" id="PTHR33545:SF3">
    <property type="entry name" value="UPF0750 MEMBRANE PROTEIN YQFU"/>
    <property type="match status" value="1"/>
</dbReference>
<dbReference type="InterPro" id="IPR051461">
    <property type="entry name" value="UPF0750_membrane"/>
</dbReference>
<dbReference type="Proteomes" id="UP000215002">
    <property type="component" value="Chromosome"/>
</dbReference>
<keyword evidence="9" id="KW-1185">Reference proteome</keyword>
<evidence type="ECO:0000256" key="1">
    <source>
        <dbReference type="ARBA" id="ARBA00004651"/>
    </source>
</evidence>
<name>A0A223NW42_9SPHI</name>
<dbReference type="KEGG" id="muc:MuYL_2098"/>
<evidence type="ECO:0000256" key="2">
    <source>
        <dbReference type="ARBA" id="ARBA00022475"/>
    </source>
</evidence>
<feature type="transmembrane region" description="Helical" evidence="6">
    <location>
        <begin position="109"/>
        <end position="127"/>
    </location>
</feature>
<evidence type="ECO:0000256" key="3">
    <source>
        <dbReference type="ARBA" id="ARBA00022692"/>
    </source>
</evidence>
<dbReference type="InterPro" id="IPR019264">
    <property type="entry name" value="DUF2179"/>
</dbReference>
<keyword evidence="5 6" id="KW-0472">Membrane</keyword>
<proteinExistence type="predicted"/>
<keyword evidence="4 6" id="KW-1133">Transmembrane helix</keyword>
<dbReference type="Pfam" id="PF10035">
    <property type="entry name" value="DUF2179"/>
    <property type="match status" value="1"/>
</dbReference>
<dbReference type="AlphaFoldDB" id="A0A223NW42"/>
<dbReference type="RefSeq" id="WP_094570389.1">
    <property type="nucleotide sequence ID" value="NZ_CP022743.1"/>
</dbReference>
<dbReference type="InterPro" id="IPR015867">
    <property type="entry name" value="N-reg_PII/ATP_PRibTrfase_C"/>
</dbReference>
<evidence type="ECO:0000313" key="8">
    <source>
        <dbReference type="EMBL" id="ASU33990.1"/>
    </source>
</evidence>
<feature type="domain" description="DUF2179" evidence="7">
    <location>
        <begin position="222"/>
        <end position="281"/>
    </location>
</feature>
<dbReference type="Gene3D" id="3.30.70.120">
    <property type="match status" value="1"/>
</dbReference>
<feature type="transmembrane region" description="Helical" evidence="6">
    <location>
        <begin position="81"/>
        <end position="103"/>
    </location>
</feature>
<accession>A0A223NW42</accession>
<evidence type="ECO:0000256" key="4">
    <source>
        <dbReference type="ARBA" id="ARBA00022989"/>
    </source>
</evidence>
<reference evidence="8 9" key="1">
    <citation type="submission" date="2017-08" db="EMBL/GenBank/DDBJ databases">
        <title>Complete genome sequence of Mucilaginibacter sp. strain BJC16-A31.</title>
        <authorList>
            <consortium name="Henan University of Science and Technology"/>
            <person name="You X."/>
        </authorList>
    </citation>
    <scope>NUCLEOTIDE SEQUENCE [LARGE SCALE GENOMIC DNA]</scope>
    <source>
        <strain evidence="8 9">BJC16-A31</strain>
    </source>
</reference>
<dbReference type="PIRSF" id="PIRSF006483">
    <property type="entry name" value="Membrane_protein_YitT"/>
    <property type="match status" value="1"/>
</dbReference>
<keyword evidence="2" id="KW-1003">Cell membrane</keyword>
<dbReference type="InterPro" id="IPR003740">
    <property type="entry name" value="YitT"/>
</dbReference>
<gene>
    <name evidence="8" type="ORF">MuYL_2098</name>
</gene>
<feature type="transmembrane region" description="Helical" evidence="6">
    <location>
        <begin position="12"/>
        <end position="33"/>
    </location>
</feature>
<dbReference type="GO" id="GO:0005886">
    <property type="term" value="C:plasma membrane"/>
    <property type="evidence" value="ECO:0007669"/>
    <property type="project" value="UniProtKB-SubCell"/>
</dbReference>
<protein>
    <submittedName>
        <fullName evidence="8">Membrane protein</fullName>
    </submittedName>
</protein>
<dbReference type="PANTHER" id="PTHR33545">
    <property type="entry name" value="UPF0750 MEMBRANE PROTEIN YITT-RELATED"/>
    <property type="match status" value="1"/>
</dbReference>
<organism evidence="8 9">
    <name type="scientific">Mucilaginibacter xinganensis</name>
    <dbReference type="NCBI Taxonomy" id="1234841"/>
    <lineage>
        <taxon>Bacteria</taxon>
        <taxon>Pseudomonadati</taxon>
        <taxon>Bacteroidota</taxon>
        <taxon>Sphingobacteriia</taxon>
        <taxon>Sphingobacteriales</taxon>
        <taxon>Sphingobacteriaceae</taxon>
        <taxon>Mucilaginibacter</taxon>
    </lineage>
</organism>
<sequence>MKKRRFNFRKEIINILLILTGIFSAAFGLKGFLIPNEFIDGGVTGISLLISSITHWPISILIIVINVPFIWLGYKRINKLYALKTLVAILILSLVLFLVNFPHVTNDKLLTAVFGGFFLGTGIGLAMRGGCVIDGTELLAVYINPKSFLSVGQIILVINIAIFGVAAFFLGIQASLYSILTYLSASQTINYIILGFDEYTAVTIISPKSELIKNVIIRQLHRGVTVYKGERGFGKNTIEDKNIDILYVVITRLDVSRLVTTVQQVDPTAFIITHSVSEVKGGLIKRHVLAH</sequence>
<feature type="transmembrane region" description="Helical" evidence="6">
    <location>
        <begin position="53"/>
        <end position="74"/>
    </location>
</feature>
<evidence type="ECO:0000313" key="9">
    <source>
        <dbReference type="Proteomes" id="UP000215002"/>
    </source>
</evidence>
<keyword evidence="3 6" id="KW-0812">Transmembrane</keyword>
<dbReference type="EMBL" id="CP022743">
    <property type="protein sequence ID" value="ASU33990.1"/>
    <property type="molecule type" value="Genomic_DNA"/>
</dbReference>
<evidence type="ECO:0000259" key="7">
    <source>
        <dbReference type="Pfam" id="PF10035"/>
    </source>
</evidence>
<dbReference type="Pfam" id="PF02588">
    <property type="entry name" value="YitT_membrane"/>
    <property type="match status" value="1"/>
</dbReference>